<protein>
    <recommendedName>
        <fullName evidence="2">FMP27/BLTP2/Hobbit GFWDK motif-containing RBG unit domain-containing protein</fullName>
    </recommendedName>
</protein>
<dbReference type="PANTHER" id="PTHR15678">
    <property type="entry name" value="ANTIGEN MLAA-22-RELATED"/>
    <property type="match status" value="1"/>
</dbReference>
<dbReference type="PANTHER" id="PTHR15678:SF6">
    <property type="entry name" value="BRIDGE-LIKE LIPID TRANSFER PROTEIN FAMILY MEMBER 2"/>
    <property type="match status" value="1"/>
</dbReference>
<evidence type="ECO:0000313" key="3">
    <source>
        <dbReference type="EMBL" id="CAJ0596300.1"/>
    </source>
</evidence>
<feature type="region of interest" description="Disordered" evidence="1">
    <location>
        <begin position="2131"/>
        <end position="2156"/>
    </location>
</feature>
<dbReference type="EMBL" id="CATQJL010000112">
    <property type="protein sequence ID" value="CAJ0596300.1"/>
    <property type="molecule type" value="Genomic_DNA"/>
</dbReference>
<feature type="compositionally biased region" description="Polar residues" evidence="1">
    <location>
        <begin position="2019"/>
        <end position="2035"/>
    </location>
</feature>
<dbReference type="Proteomes" id="UP001176961">
    <property type="component" value="Unassembled WGS sequence"/>
</dbReference>
<gene>
    <name evidence="3" type="ORF">CYNAS_LOCUS8283</name>
</gene>
<feature type="domain" description="FMP27/BLTP2/Hobbit GFWDK motif-containing RBG unit" evidence="2">
    <location>
        <begin position="988"/>
        <end position="1121"/>
    </location>
</feature>
<accession>A0AA36M339</accession>
<feature type="region of interest" description="Disordered" evidence="1">
    <location>
        <begin position="2007"/>
        <end position="2039"/>
    </location>
</feature>
<dbReference type="InterPro" id="IPR019441">
    <property type="entry name" value="FMP27/BLTP2/Hobbit_GFWDK_RBG"/>
</dbReference>
<dbReference type="InterPro" id="IPR045167">
    <property type="entry name" value="Hobbit"/>
</dbReference>
<reference evidence="3" key="1">
    <citation type="submission" date="2023-07" db="EMBL/GenBank/DDBJ databases">
        <authorList>
            <consortium name="CYATHOMIX"/>
        </authorList>
    </citation>
    <scope>NUCLEOTIDE SEQUENCE</scope>
    <source>
        <strain evidence="3">N/A</strain>
    </source>
</reference>
<dbReference type="Pfam" id="PF10344">
    <property type="entry name" value="Hobbit"/>
    <property type="match status" value="2"/>
</dbReference>
<evidence type="ECO:0000313" key="4">
    <source>
        <dbReference type="Proteomes" id="UP001176961"/>
    </source>
</evidence>
<dbReference type="SMART" id="SM01214">
    <property type="entry name" value="Fmp27_GFWDK"/>
    <property type="match status" value="1"/>
</dbReference>
<evidence type="ECO:0000259" key="2">
    <source>
        <dbReference type="SMART" id="SM01214"/>
    </source>
</evidence>
<name>A0AA36M339_CYLNA</name>
<keyword evidence="4" id="KW-1185">Reference proteome</keyword>
<proteinExistence type="predicted"/>
<sequence>MYFALAIFVVIVWGFLRYIGVISSWFLSVVLRCPLEVGSVGWCRLSDVRLRLPDGLYVHVDVCQINFFSALVSKPLLISLGDVRVEGDAHSLTQASPSKTGKTTNISAVKRSIISRISQLVQYCGLYVNCGHLVLFDPLPGCVVHVTLDELLVEAFRSRDGWQLEASCRLARGKAMLRKVTTGHSLLDVALQFRISLDLESERLINVRFRIHDPTVDLSSAVFTAFEMRSSSPSLGSSSKQDDLSENCDPQQTSSFLANLAELNVETNNCLIKYNGVLGQEIRTMTLTLRGLSVTKDGEKGRARISGLVVEDQGQKLALRTSLIVLSQEVHKSGVNVQISSDSVQTKLSIEDVVWWKKHTEACVMSVVGKSMASPTPSATSSQNNVPVIFAVELASISCDLVDLDSFQSILSLQYLSVTKTSEVLEVGVDCLCITAPNVDTTNATFEHHQWNHSVYVGAALVQCSFKDHVRGVLVGVDDCKIEWSDKLADQIKQLLEVICTSESDSEKGDTKKKIKLRLQMKRAALIAVAKEAVYLALTCDDVEAEIAAMRSIAVSVEHTRIVCAPVQPVGADLTLLRKVTQYIPPRNLILDPPWRCWNQTKNDARKNQRAAAWDEHRKDNPFLCFETNVLCLTVENLSPTNTSVTCSSSSPIYVVWSPLLHRLIHHMRQVVLSTFRRPETGNGSPQKSQKLTQYRVLTTHTVELVLELPRHHRMVWRIPSLTFDASPSSLSAVSPKLVVNMDSMDILTAIDVCITRRPFDAQMDSYRRGFKEFAAPSNKVWTWSAASFHFFLPFEFNFAQVFDEFINAIKWIKVVHGMKKDPFPPNAPLPSDIRIIFKEARLTLEDDPFESLLRMSYELKEDEVYECERRRQMLAERLLALKKSNPLMPQARIDELYAMLLEKNSAIYIERWNKADNIKKPLFVSKWTDFEIRAFADPYFHGRDKCIRLMQEYDPLSYYPNGGLCFSTLWGRGMEFDFMEWSVNFRDYPIPYILAKDMHFFGLVVGAEEFEEGGRSLRECEVSLPYPWETHTIERNMAPLKFYYDMQCESAEYSATYGPCWEPCLSMVSLMWNNISAPSRDPSVPLPFWDKMRFLLHGRFSWLCSKVVTTMLASPDPYNTTETVEMCWDEFGLDWALGEIRIRSGLRWFMRTASRYDDSRILFLPDLKLRVVLEWVCSGDPHDHHSVILCAPDRLPHYSTDHDSYRAFRSSSLDLSLSFDVAAGANGGETGDRLPHVLLYANTFRCLEFLFNTITMKNRNVRKGCLFGTPSHLKPQLGKHFRDVTVSLNFPKFYITYWMSHSSDYGFRVISDGLNLMASMKLSLQAANEEGLTRRKIYAWTSEHVAATLWGTKVHVYSQGHAPSADGPSNDEATFLLGVSRVSYVRENSQGRDSSQHRLTVHDLKMSWTAQSRDACITIADGVHRAHMLRRILSNDALKILKLHIEEENKSLERLPSNEESNFLQESSVDARGHRRGYSMSDQNQSLLTQLIGEASTKLVAHCEQAADLPTDSLLGALQCSSDDVRFINWQIDLLNSQVVLKGCEKTGFILITAARASVTQKVHRCVWRNGQLLSKKSWSAVMSGMQYFAPIANPKEKDVAPFKWLTKEVIEEKTPAGEVEDPYLHPYIGAGDAVGGVVDAKVTSENLQLQRIVSRCSCEIYFCYFSEELKTDDIEETGVPKEQERTIGGEETAVDCVTVKHNMLEAISNSEQYEMVVDIVNNLVLFVDPKKKELAEQRRKLRFACQIIDMKEMRQRIVEQQCELREIVSVVRSLERQLFYMDSQSNGDVDDQKRREIVDEMEDVKAKQLEVSDKLAIYISCYKQRQVEAARATGFNKLEEEDGVAAIARRFEVCFEDCIWKLTESDGQISIAQIQIRNFLYTRTMRIDNSGEHLFEVGTIRVTNLIPDTIYKDTLHRDERVQTRQPSLRLTVRDMAPVGGICVKELFEVNIAPMVAQITYRFFDKMMLFFFPGRNIHKEDNLDSVDENTSKFSFTRRFAGTLSMRSNKSTQIDRKPSTSSGKNSSGKQASNPELTDIDKMRERADNNNFFLYIKIPEVPFVVSYKGNKEKNIEDVDRFSFLFPLCEFHERNWTWLDVALAVKQRCKRVLLQQFMRQKLLRNRLAGGPETVEGFSEEDKKRIALGTTSSTEKKKK</sequence>
<comment type="caution">
    <text evidence="3">The sequence shown here is derived from an EMBL/GenBank/DDBJ whole genome shotgun (WGS) entry which is preliminary data.</text>
</comment>
<organism evidence="3 4">
    <name type="scientific">Cylicocyclus nassatus</name>
    <name type="common">Nematode worm</name>
    <dbReference type="NCBI Taxonomy" id="53992"/>
    <lineage>
        <taxon>Eukaryota</taxon>
        <taxon>Metazoa</taxon>
        <taxon>Ecdysozoa</taxon>
        <taxon>Nematoda</taxon>
        <taxon>Chromadorea</taxon>
        <taxon>Rhabditida</taxon>
        <taxon>Rhabditina</taxon>
        <taxon>Rhabditomorpha</taxon>
        <taxon>Strongyloidea</taxon>
        <taxon>Strongylidae</taxon>
        <taxon>Cylicocyclus</taxon>
    </lineage>
</organism>
<evidence type="ECO:0000256" key="1">
    <source>
        <dbReference type="SAM" id="MobiDB-lite"/>
    </source>
</evidence>